<dbReference type="FunFam" id="3.30.160.60:FF:000202">
    <property type="entry name" value="Zinc finger protein 574"/>
    <property type="match status" value="1"/>
</dbReference>
<comment type="caution">
    <text evidence="11">The sequence shown here is derived from an EMBL/GenBank/DDBJ whole genome shotgun (WGS) entry which is preliminary data.</text>
</comment>
<name>A0AAE1HTR5_9NEOP</name>
<keyword evidence="6" id="KW-0805">Transcription regulation</keyword>
<feature type="domain" description="C2H2-type" evidence="10">
    <location>
        <begin position="877"/>
        <end position="904"/>
    </location>
</feature>
<keyword evidence="4 9" id="KW-0863">Zinc-finger</keyword>
<keyword evidence="3" id="KW-0677">Repeat</keyword>
<dbReference type="PANTHER" id="PTHR24379">
    <property type="entry name" value="KRAB AND ZINC FINGER DOMAIN-CONTAINING"/>
    <property type="match status" value="1"/>
</dbReference>
<feature type="domain" description="C2H2-type" evidence="10">
    <location>
        <begin position="765"/>
        <end position="793"/>
    </location>
</feature>
<dbReference type="InterPro" id="IPR036236">
    <property type="entry name" value="Znf_C2H2_sf"/>
</dbReference>
<feature type="domain" description="C2H2-type" evidence="10">
    <location>
        <begin position="933"/>
        <end position="960"/>
    </location>
</feature>
<feature type="domain" description="C2H2-type" evidence="10">
    <location>
        <begin position="849"/>
        <end position="876"/>
    </location>
</feature>
<reference evidence="11" key="2">
    <citation type="journal article" date="2023" name="BMC Genomics">
        <title>Pest status, molecular evolution, and epigenetic factors derived from the genome assembly of Frankliniella fusca, a thysanopteran phytovirus vector.</title>
        <authorList>
            <person name="Catto M.A."/>
            <person name="Labadie P.E."/>
            <person name="Jacobson A.L."/>
            <person name="Kennedy G.G."/>
            <person name="Srinivasan R."/>
            <person name="Hunt B.G."/>
        </authorList>
    </citation>
    <scope>NUCLEOTIDE SEQUENCE</scope>
    <source>
        <strain evidence="11">PL_HMW_Pooled</strain>
    </source>
</reference>
<evidence type="ECO:0000313" key="12">
    <source>
        <dbReference type="Proteomes" id="UP001219518"/>
    </source>
</evidence>
<dbReference type="FunFam" id="3.30.160.60:FF:000060">
    <property type="entry name" value="zinc finger protein 436"/>
    <property type="match status" value="1"/>
</dbReference>
<keyword evidence="5" id="KW-0862">Zinc</keyword>
<evidence type="ECO:0000256" key="3">
    <source>
        <dbReference type="ARBA" id="ARBA00022737"/>
    </source>
</evidence>
<dbReference type="EMBL" id="JAHWGI010001279">
    <property type="protein sequence ID" value="KAK3927203.1"/>
    <property type="molecule type" value="Genomic_DNA"/>
</dbReference>
<dbReference type="Gene3D" id="3.30.160.60">
    <property type="entry name" value="Classic Zinc Finger"/>
    <property type="match status" value="8"/>
</dbReference>
<feature type="domain" description="C2H2-type" evidence="10">
    <location>
        <begin position="381"/>
        <end position="408"/>
    </location>
</feature>
<feature type="domain" description="C2H2-type" evidence="10">
    <location>
        <begin position="821"/>
        <end position="848"/>
    </location>
</feature>
<feature type="domain" description="C2H2-type" evidence="10">
    <location>
        <begin position="288"/>
        <end position="315"/>
    </location>
</feature>
<evidence type="ECO:0000256" key="8">
    <source>
        <dbReference type="ARBA" id="ARBA00023242"/>
    </source>
</evidence>
<dbReference type="AlphaFoldDB" id="A0AAE1HTR5"/>
<keyword evidence="12" id="KW-1185">Reference proteome</keyword>
<dbReference type="GO" id="GO:0008270">
    <property type="term" value="F:zinc ion binding"/>
    <property type="evidence" value="ECO:0007669"/>
    <property type="project" value="UniProtKB-KW"/>
</dbReference>
<organism evidence="11 12">
    <name type="scientific">Frankliniella fusca</name>
    <dbReference type="NCBI Taxonomy" id="407009"/>
    <lineage>
        <taxon>Eukaryota</taxon>
        <taxon>Metazoa</taxon>
        <taxon>Ecdysozoa</taxon>
        <taxon>Arthropoda</taxon>
        <taxon>Hexapoda</taxon>
        <taxon>Insecta</taxon>
        <taxon>Pterygota</taxon>
        <taxon>Neoptera</taxon>
        <taxon>Paraneoptera</taxon>
        <taxon>Thysanoptera</taxon>
        <taxon>Terebrantia</taxon>
        <taxon>Thripoidea</taxon>
        <taxon>Thripidae</taxon>
        <taxon>Frankliniella</taxon>
    </lineage>
</organism>
<gene>
    <name evidence="11" type="ORF">KUF71_015509</name>
</gene>
<dbReference type="Pfam" id="PF00096">
    <property type="entry name" value="zf-C2H2"/>
    <property type="match status" value="4"/>
</dbReference>
<keyword evidence="2" id="KW-0479">Metal-binding</keyword>
<accession>A0AAE1HTR5</accession>
<evidence type="ECO:0000256" key="6">
    <source>
        <dbReference type="ARBA" id="ARBA00023015"/>
    </source>
</evidence>
<dbReference type="GO" id="GO:0005634">
    <property type="term" value="C:nucleus"/>
    <property type="evidence" value="ECO:0007669"/>
    <property type="project" value="UniProtKB-SubCell"/>
</dbReference>
<feature type="domain" description="C2H2-type" evidence="10">
    <location>
        <begin position="737"/>
        <end position="760"/>
    </location>
</feature>
<keyword evidence="7" id="KW-0804">Transcription</keyword>
<protein>
    <submittedName>
        <fullName evidence="11">Zinc finger protein 675</fullName>
    </submittedName>
</protein>
<sequence length="1080" mass="121546">MSRRRNSRKVNRKVDEDISPELLKESCCFICDRPVKKNGVQIVLGRTPYSNVGLPAKIGQLIGDKFMVVVGEADIMCARCSSLISHLDKLETDAQTVKQTLTSFIASKYQLNHNACYFIHVFLEICAKMDDSKSYCDSMSGQPGETDHNSSDLCSVQVMGTNNKRKSDLVSLLSCKRKKSLSTNCENCNFCSEDKDALQIHSALCLNRSNRCSDCGVILTDIETKSTGRFAFLGTCNVCTTNFDDEGNLSRHMALHTKHFNTCNACNYTSLKDDILLKHLFTHCEQIYQCSLCKASFNQKAKLDSHLIKHLIQDKCLDCSIAASSQAKLLSEGELALACLGEETQSNRNHIDLKENIDSQYMESLIRVDSFDSDGSNIEFHSCPNCGLTFLNKLLFTEHMKMHNKNGDDISEAHDVLKSSTVSVNGDCSIDDDLEDLFEKLHAETSSSVQDIPEKSCCVSDHTPSMPSSMHNSSGTLECGTPICGSDNIESRNDMPDVSSKLIAKKDSPVLDQNLLSSSLGSLGFTSFETSPIVKEKNDNSQITNLLGSAEQQSYIFISNTLDGLSDCQSQNGVVLHNATIDPNNGSIQLIPFVINDSVDSTQQGGGILESDPSNLNEDKIFEQNFCKMKPEPELALNKLEEGNSEMCVLSCDHCNFQTSIELVLKRHMKVHQENLVQKCSICNRVFSSTQRLLTHIDLRHKNAGPLDCPSCSQELNNSLLLREHLAQEHSVGKRTFSCPFCAQMFPTRKSCRSHEESHSEIFKFSCKICLKKFSSEDDLNDHVKWDHDTSGQCRYCGKKIDKPKALKHHELRHTQESNHHQCQECKRIFKTKTGLRHHAASHTGQFKYCCDFCGRGFMSRMMLEEHRSCHTKEERYVCDVCGQKFTFQSTYWIHRKWHENPYPYKCSFCGRFFKHSSLLAVHKRKHTGERPYKCSHCPLTFPVSGTLKRHMILHTGIYPFNCNSCKRGFTARHKYTSHLEKVHGAKDLENKESSENDLKLGISGKEISNGLKEWEFDAESYQTLDMVESPGVRSRDPLISDQIMQSRVVEIVLDESYQPVATVTLGGGGETIIPEIWYD</sequence>
<feature type="domain" description="C2H2-type" evidence="10">
    <location>
        <begin position="234"/>
        <end position="257"/>
    </location>
</feature>
<evidence type="ECO:0000256" key="5">
    <source>
        <dbReference type="ARBA" id="ARBA00022833"/>
    </source>
</evidence>
<dbReference type="PANTHER" id="PTHR24379:SF121">
    <property type="entry name" value="C2H2-TYPE DOMAIN-CONTAINING PROTEIN"/>
    <property type="match status" value="1"/>
</dbReference>
<evidence type="ECO:0000256" key="2">
    <source>
        <dbReference type="ARBA" id="ARBA00022723"/>
    </source>
</evidence>
<keyword evidence="8" id="KW-0539">Nucleus</keyword>
<proteinExistence type="predicted"/>
<evidence type="ECO:0000256" key="4">
    <source>
        <dbReference type="ARBA" id="ARBA00022771"/>
    </source>
</evidence>
<evidence type="ECO:0000313" key="11">
    <source>
        <dbReference type="EMBL" id="KAK3927203.1"/>
    </source>
</evidence>
<reference evidence="11" key="1">
    <citation type="submission" date="2021-07" db="EMBL/GenBank/DDBJ databases">
        <authorList>
            <person name="Catto M.A."/>
            <person name="Jacobson A."/>
            <person name="Kennedy G."/>
            <person name="Labadie P."/>
            <person name="Hunt B.G."/>
            <person name="Srinivasan R."/>
        </authorList>
    </citation>
    <scope>NUCLEOTIDE SEQUENCE</scope>
    <source>
        <strain evidence="11">PL_HMW_Pooled</strain>
        <tissue evidence="11">Head</tissue>
    </source>
</reference>
<dbReference type="SMART" id="SM00355">
    <property type="entry name" value="ZnF_C2H2"/>
    <property type="match status" value="17"/>
</dbReference>
<dbReference type="PROSITE" id="PS50157">
    <property type="entry name" value="ZINC_FINGER_C2H2_2"/>
    <property type="match status" value="13"/>
</dbReference>
<evidence type="ECO:0000256" key="1">
    <source>
        <dbReference type="ARBA" id="ARBA00004123"/>
    </source>
</evidence>
<feature type="domain" description="C2H2-type" evidence="10">
    <location>
        <begin position="905"/>
        <end position="932"/>
    </location>
</feature>
<dbReference type="SUPFAM" id="SSF57667">
    <property type="entry name" value="beta-beta-alpha zinc fingers"/>
    <property type="match status" value="7"/>
</dbReference>
<comment type="subcellular location">
    <subcellularLocation>
        <location evidence="1">Nucleus</location>
    </subcellularLocation>
</comment>
<dbReference type="GO" id="GO:0032502">
    <property type="term" value="P:developmental process"/>
    <property type="evidence" value="ECO:0007669"/>
    <property type="project" value="UniProtKB-ARBA"/>
</dbReference>
<dbReference type="Proteomes" id="UP001219518">
    <property type="component" value="Unassembled WGS sequence"/>
</dbReference>
<dbReference type="PROSITE" id="PS00028">
    <property type="entry name" value="ZINC_FINGER_C2H2_1"/>
    <property type="match status" value="14"/>
</dbReference>
<feature type="domain" description="C2H2-type" evidence="10">
    <location>
        <begin position="792"/>
        <end position="819"/>
    </location>
</feature>
<dbReference type="InterPro" id="IPR013087">
    <property type="entry name" value="Znf_C2H2_type"/>
</dbReference>
<evidence type="ECO:0000259" key="10">
    <source>
        <dbReference type="PROSITE" id="PS50157"/>
    </source>
</evidence>
<evidence type="ECO:0000256" key="7">
    <source>
        <dbReference type="ARBA" id="ARBA00023163"/>
    </source>
</evidence>
<feature type="domain" description="C2H2-type" evidence="10">
    <location>
        <begin position="678"/>
        <end position="706"/>
    </location>
</feature>
<feature type="domain" description="C2H2-type" evidence="10">
    <location>
        <begin position="961"/>
        <end position="989"/>
    </location>
</feature>
<evidence type="ECO:0000256" key="9">
    <source>
        <dbReference type="PROSITE-ProRule" id="PRU00042"/>
    </source>
</evidence>